<dbReference type="EMBL" id="LRBV02000010">
    <property type="status" value="NOT_ANNOTATED_CDS"/>
    <property type="molecule type" value="Genomic_DNA"/>
</dbReference>
<proteinExistence type="predicted"/>
<name>A0A7N2MNF2_QUELO</name>
<dbReference type="PANTHER" id="PTHR38525">
    <property type="entry name" value="OS03G0824500 PROTEIN"/>
    <property type="match status" value="1"/>
</dbReference>
<organism evidence="1 2">
    <name type="scientific">Quercus lobata</name>
    <name type="common">Valley oak</name>
    <dbReference type="NCBI Taxonomy" id="97700"/>
    <lineage>
        <taxon>Eukaryota</taxon>
        <taxon>Viridiplantae</taxon>
        <taxon>Streptophyta</taxon>
        <taxon>Embryophyta</taxon>
        <taxon>Tracheophyta</taxon>
        <taxon>Spermatophyta</taxon>
        <taxon>Magnoliopsida</taxon>
        <taxon>eudicotyledons</taxon>
        <taxon>Gunneridae</taxon>
        <taxon>Pentapetalae</taxon>
        <taxon>rosids</taxon>
        <taxon>fabids</taxon>
        <taxon>Fagales</taxon>
        <taxon>Fagaceae</taxon>
        <taxon>Quercus</taxon>
    </lineage>
</organism>
<evidence type="ECO:0000313" key="1">
    <source>
        <dbReference type="EnsemblPlants" id="QL10p013938:mrna"/>
    </source>
</evidence>
<dbReference type="Proteomes" id="UP000594261">
    <property type="component" value="Chromosome 10"/>
</dbReference>
<reference evidence="1 2" key="1">
    <citation type="journal article" date="2016" name="G3 (Bethesda)">
        <title>First Draft Assembly and Annotation of the Genome of a California Endemic Oak Quercus lobata Nee (Fagaceae).</title>
        <authorList>
            <person name="Sork V.L."/>
            <person name="Fitz-Gibbon S.T."/>
            <person name="Puiu D."/>
            <person name="Crepeau M."/>
            <person name="Gugger P.F."/>
            <person name="Sherman R."/>
            <person name="Stevens K."/>
            <person name="Langley C.H."/>
            <person name="Pellegrini M."/>
            <person name="Salzberg S.L."/>
        </authorList>
    </citation>
    <scope>NUCLEOTIDE SEQUENCE [LARGE SCALE GENOMIC DNA]</scope>
    <source>
        <strain evidence="1 2">cv. SW786</strain>
    </source>
</reference>
<dbReference type="Gramene" id="QL10p013938:mrna">
    <property type="protein sequence ID" value="QL10p013938:mrna"/>
    <property type="gene ID" value="QL10p013938"/>
</dbReference>
<evidence type="ECO:0000313" key="2">
    <source>
        <dbReference type="Proteomes" id="UP000594261"/>
    </source>
</evidence>
<dbReference type="PANTHER" id="PTHR38525:SF2">
    <property type="match status" value="1"/>
</dbReference>
<dbReference type="InParanoid" id="A0A7N2MNF2"/>
<accession>A0A7N2MNF2</accession>
<keyword evidence="2" id="KW-1185">Reference proteome</keyword>
<reference evidence="1" key="2">
    <citation type="submission" date="2021-01" db="UniProtKB">
        <authorList>
            <consortium name="EnsemblPlants"/>
        </authorList>
    </citation>
    <scope>IDENTIFICATION</scope>
</reference>
<dbReference type="AlphaFoldDB" id="A0A7N2MNF2"/>
<sequence length="111" mass="12313">MAMGMASKTAGDWAFRAFTTGLACGTLYFAYGFSVNVYRGISWHKAHVSKMSNFKPQVGNFNFSQTPENREGSSHKASPVTQNCVAILNPTYYFSCQMLNMNIRICSSMVT</sequence>
<dbReference type="EnsemblPlants" id="QL10p013938:mrna">
    <property type="protein sequence ID" value="QL10p013938:mrna"/>
    <property type="gene ID" value="QL10p013938"/>
</dbReference>
<protein>
    <submittedName>
        <fullName evidence="1">Uncharacterized protein</fullName>
    </submittedName>
</protein>